<feature type="chain" id="PRO_5043042883" description="glucan endo-1,3-beta-D-glucosidase" evidence="12">
    <location>
        <begin position="32"/>
        <end position="457"/>
    </location>
</feature>
<proteinExistence type="inferred from homology"/>
<name>A0AAQ3QJY4_9LILI</name>
<dbReference type="PROSITE" id="PS00587">
    <property type="entry name" value="GLYCOSYL_HYDROL_F17"/>
    <property type="match status" value="1"/>
</dbReference>
<evidence type="ECO:0000256" key="10">
    <source>
        <dbReference type="RuleBase" id="RU004336"/>
    </source>
</evidence>
<dbReference type="InterPro" id="IPR012946">
    <property type="entry name" value="X8"/>
</dbReference>
<evidence type="ECO:0000256" key="9">
    <source>
        <dbReference type="RuleBase" id="RU004335"/>
    </source>
</evidence>
<organism evidence="14 15">
    <name type="scientific">Canna indica</name>
    <name type="common">Indian-shot</name>
    <dbReference type="NCBI Taxonomy" id="4628"/>
    <lineage>
        <taxon>Eukaryota</taxon>
        <taxon>Viridiplantae</taxon>
        <taxon>Streptophyta</taxon>
        <taxon>Embryophyta</taxon>
        <taxon>Tracheophyta</taxon>
        <taxon>Spermatophyta</taxon>
        <taxon>Magnoliopsida</taxon>
        <taxon>Liliopsida</taxon>
        <taxon>Zingiberales</taxon>
        <taxon>Cannaceae</taxon>
        <taxon>Canna</taxon>
    </lineage>
</organism>
<dbReference type="SUPFAM" id="SSF51445">
    <property type="entry name" value="(Trans)glycosidases"/>
    <property type="match status" value="1"/>
</dbReference>
<dbReference type="GO" id="GO:0006952">
    <property type="term" value="P:defense response"/>
    <property type="evidence" value="ECO:0007669"/>
    <property type="project" value="UniProtKB-KW"/>
</dbReference>
<comment type="similarity">
    <text evidence="2 9">Belongs to the glycosyl hydrolase 17 family.</text>
</comment>
<dbReference type="InterPro" id="IPR000490">
    <property type="entry name" value="Glyco_hydro_17"/>
</dbReference>
<keyword evidence="8 10" id="KW-0326">Glycosidase</keyword>
<evidence type="ECO:0000313" key="14">
    <source>
        <dbReference type="EMBL" id="WOL14054.1"/>
    </source>
</evidence>
<dbReference type="EMBL" id="CP136896">
    <property type="protein sequence ID" value="WOL14054.1"/>
    <property type="molecule type" value="Genomic_DNA"/>
</dbReference>
<dbReference type="InterPro" id="IPR017853">
    <property type="entry name" value="GH"/>
</dbReference>
<dbReference type="FunFam" id="1.20.58.1040:FF:000003">
    <property type="entry name" value="glucan endo-1,3-beta-glucosidase 7"/>
    <property type="match status" value="1"/>
</dbReference>
<dbReference type="GO" id="GO:0042973">
    <property type="term" value="F:glucan endo-1,3-beta-D-glucosidase activity"/>
    <property type="evidence" value="ECO:0007669"/>
    <property type="project" value="UniProtKB-EC"/>
</dbReference>
<keyword evidence="15" id="KW-1185">Reference proteome</keyword>
<gene>
    <name evidence="14" type="ORF">Cni_G22834</name>
</gene>
<dbReference type="Gene3D" id="1.20.58.1040">
    <property type="match status" value="1"/>
</dbReference>
<evidence type="ECO:0000256" key="3">
    <source>
        <dbReference type="ARBA" id="ARBA00012780"/>
    </source>
</evidence>
<keyword evidence="5 10" id="KW-0378">Hydrolase</keyword>
<reference evidence="14 15" key="1">
    <citation type="submission" date="2023-10" db="EMBL/GenBank/DDBJ databases">
        <title>Chromosome-scale genome assembly provides insights into flower coloration mechanisms of Canna indica.</title>
        <authorList>
            <person name="Li C."/>
        </authorList>
    </citation>
    <scope>NUCLEOTIDE SEQUENCE [LARGE SCALE GENOMIC DNA]</scope>
    <source>
        <tissue evidence="14">Flower</tissue>
    </source>
</reference>
<dbReference type="Gene3D" id="3.20.20.80">
    <property type="entry name" value="Glycosidases"/>
    <property type="match status" value="1"/>
</dbReference>
<dbReference type="InterPro" id="IPR044965">
    <property type="entry name" value="Glyco_hydro_17_plant"/>
</dbReference>
<evidence type="ECO:0000256" key="11">
    <source>
        <dbReference type="SAM" id="MobiDB-lite"/>
    </source>
</evidence>
<evidence type="ECO:0000256" key="1">
    <source>
        <dbReference type="ARBA" id="ARBA00000382"/>
    </source>
</evidence>
<dbReference type="Pfam" id="PF07983">
    <property type="entry name" value="X8"/>
    <property type="match status" value="1"/>
</dbReference>
<feature type="signal peptide" evidence="12">
    <location>
        <begin position="1"/>
        <end position="31"/>
    </location>
</feature>
<keyword evidence="4 12" id="KW-0732">Signal</keyword>
<dbReference type="FunFam" id="3.20.20.80:FF:000002">
    <property type="entry name" value="Glucan endo-1,3-beta-glucosidase 3"/>
    <property type="match status" value="1"/>
</dbReference>
<evidence type="ECO:0000256" key="8">
    <source>
        <dbReference type="ARBA" id="ARBA00023295"/>
    </source>
</evidence>
<evidence type="ECO:0000256" key="2">
    <source>
        <dbReference type="ARBA" id="ARBA00008773"/>
    </source>
</evidence>
<dbReference type="EC" id="3.2.1.39" evidence="3"/>
<dbReference type="AlphaFoldDB" id="A0AAQ3QJY4"/>
<dbReference type="GO" id="GO:0005975">
    <property type="term" value="P:carbohydrate metabolic process"/>
    <property type="evidence" value="ECO:0007669"/>
    <property type="project" value="InterPro"/>
</dbReference>
<evidence type="ECO:0000313" key="15">
    <source>
        <dbReference type="Proteomes" id="UP001327560"/>
    </source>
</evidence>
<dbReference type="SMART" id="SM00768">
    <property type="entry name" value="X8"/>
    <property type="match status" value="1"/>
</dbReference>
<evidence type="ECO:0000256" key="12">
    <source>
        <dbReference type="SAM" id="SignalP"/>
    </source>
</evidence>
<keyword evidence="7" id="KW-1015">Disulfide bond</keyword>
<dbReference type="PANTHER" id="PTHR32227">
    <property type="entry name" value="GLUCAN ENDO-1,3-BETA-GLUCOSIDASE BG1-RELATED-RELATED"/>
    <property type="match status" value="1"/>
</dbReference>
<evidence type="ECO:0000256" key="6">
    <source>
        <dbReference type="ARBA" id="ARBA00022821"/>
    </source>
</evidence>
<feature type="compositionally biased region" description="Basic residues" evidence="11">
    <location>
        <begin position="359"/>
        <end position="372"/>
    </location>
</feature>
<dbReference type="Pfam" id="PF00332">
    <property type="entry name" value="Glyco_hydro_17"/>
    <property type="match status" value="1"/>
</dbReference>
<evidence type="ECO:0000259" key="13">
    <source>
        <dbReference type="SMART" id="SM00768"/>
    </source>
</evidence>
<feature type="region of interest" description="Disordered" evidence="11">
    <location>
        <begin position="349"/>
        <end position="373"/>
    </location>
</feature>
<feature type="domain" description="X8" evidence="13">
    <location>
        <begin position="373"/>
        <end position="455"/>
    </location>
</feature>
<evidence type="ECO:0000256" key="5">
    <source>
        <dbReference type="ARBA" id="ARBA00022801"/>
    </source>
</evidence>
<evidence type="ECO:0000256" key="7">
    <source>
        <dbReference type="ARBA" id="ARBA00023157"/>
    </source>
</evidence>
<dbReference type="Proteomes" id="UP001327560">
    <property type="component" value="Chromosome 7"/>
</dbReference>
<sequence>MVPPPSLPCKLCSGLSLLLTLLSSYTIVVSSLSIGVNYGTIADNLPPPAQVAAFLKNNTIIDHVKIFDANPDIIRAFAGTGIAVVITVPNSEIPSFAASRSTADAWVADNIAPFVPATRITTALVGNEILHSLDKNLIDNLVHAMMALSGALVAAHLHKIRVTTPHSLGILEVSDPPSAGRFRPGWDRAVLAPMLAFHSRSRTPFMVNAYPYFAYGATTLDYALFKPNPGRLDNLTGLVYTNCFDAQLDAVHSSMVKLGYGDVDIMIGETGWPSAADNNQFGVSPADAMAFNGNLIRHINSGRGTPLMPNRTLETYIFALFNENLKPGPTAERNFGLFKPDLTPAYDAGVMNTGDGGKRGRGRGRGRGKARGRWCVPKSDVGDAALQANIDYVCGSGKVDCKQIQEGGACFEPNTTRSHAAYAMNAFYKAAGQQDFDCDFSGSGVMTTVDPSKRFSN</sequence>
<comment type="catalytic activity">
    <reaction evidence="1">
        <text>Hydrolysis of (1-&gt;3)-beta-D-glucosidic linkages in (1-&gt;3)-beta-D-glucans.</text>
        <dbReference type="EC" id="3.2.1.39"/>
    </reaction>
</comment>
<keyword evidence="6" id="KW-0611">Plant defense</keyword>
<accession>A0AAQ3QJY4</accession>
<protein>
    <recommendedName>
        <fullName evidence="3">glucan endo-1,3-beta-D-glucosidase</fullName>
        <ecNumber evidence="3">3.2.1.39</ecNumber>
    </recommendedName>
</protein>
<evidence type="ECO:0000256" key="4">
    <source>
        <dbReference type="ARBA" id="ARBA00022729"/>
    </source>
</evidence>